<dbReference type="EnsemblPlants" id="AVESA.00010b.r2.4CG1320630.1">
    <property type="protein sequence ID" value="AVESA.00010b.r2.4CG1320630.1.CDS.1"/>
    <property type="gene ID" value="AVESA.00010b.r2.4CG1320630"/>
</dbReference>
<protein>
    <submittedName>
        <fullName evidence="1">Uncharacterized protein</fullName>
    </submittedName>
</protein>
<keyword evidence="2" id="KW-1185">Reference proteome</keyword>
<sequence length="508" mass="57199">MAEEYAGGRARQKPMFTGPIIRVILIVLAPSVIFLLTSDVGFPRIRIEYARHGSDSDPDVPARAPANIAPPEAAVAAVHIEQKRRVEQQPAIPPVRPQTDDRPYSLGPAVPYYDALRAAWLAAHPGFPAYVARDRPRVMVVTGSSPHRCSDPEGDRMLLRAFKNKADYCRVHGFDIFYSNAVLDAEMSGFWTKLPLLRALMVAHPEMELFWWVDSDVVFTDMLFEPPWGKYAGHNLLIPGWESKVYEEKSWMGTNAGSFVIRNCQWSLNLLDAWAEMGRSGPVREKYGKIFAKVLSNRAPYEADDQSALVYLLVTQRERWADRVFLESSYVLHGYWKAIVDKYEDMRSNWQPGLGDDRWPLITHFVGCKPCGDPNGASYEAAQCWRGIDRAFNFADDQILKLYGFQHESLNSTAVQRVRNETGRPMDTDDEEIGRLLHPTFRAARKNVRKRSSSRVDPARATPEGPSPSRRPASSPSLSPASVGGHRRAKPVPSTMETGPLSQHVLLW</sequence>
<dbReference type="Proteomes" id="UP001732700">
    <property type="component" value="Chromosome 4C"/>
</dbReference>
<reference evidence="1" key="1">
    <citation type="submission" date="2021-05" db="EMBL/GenBank/DDBJ databases">
        <authorList>
            <person name="Scholz U."/>
            <person name="Mascher M."/>
            <person name="Fiebig A."/>
        </authorList>
    </citation>
    <scope>NUCLEOTIDE SEQUENCE [LARGE SCALE GENOMIC DNA]</scope>
</reference>
<name>A0ACD5WYV2_AVESA</name>
<evidence type="ECO:0000313" key="2">
    <source>
        <dbReference type="Proteomes" id="UP001732700"/>
    </source>
</evidence>
<evidence type="ECO:0000313" key="1">
    <source>
        <dbReference type="EnsemblPlants" id="AVESA.00010b.r2.4CG1320630.1.CDS.1"/>
    </source>
</evidence>
<reference evidence="1" key="2">
    <citation type="submission" date="2025-09" db="UniProtKB">
        <authorList>
            <consortium name="EnsemblPlants"/>
        </authorList>
    </citation>
    <scope>IDENTIFICATION</scope>
</reference>
<organism evidence="1 2">
    <name type="scientific">Avena sativa</name>
    <name type="common">Oat</name>
    <dbReference type="NCBI Taxonomy" id="4498"/>
    <lineage>
        <taxon>Eukaryota</taxon>
        <taxon>Viridiplantae</taxon>
        <taxon>Streptophyta</taxon>
        <taxon>Embryophyta</taxon>
        <taxon>Tracheophyta</taxon>
        <taxon>Spermatophyta</taxon>
        <taxon>Magnoliopsida</taxon>
        <taxon>Liliopsida</taxon>
        <taxon>Poales</taxon>
        <taxon>Poaceae</taxon>
        <taxon>BOP clade</taxon>
        <taxon>Pooideae</taxon>
        <taxon>Poodae</taxon>
        <taxon>Poeae</taxon>
        <taxon>Poeae Chloroplast Group 1 (Aveneae type)</taxon>
        <taxon>Aveninae</taxon>
        <taxon>Avena</taxon>
    </lineage>
</organism>
<proteinExistence type="predicted"/>
<accession>A0ACD5WYV2</accession>